<proteinExistence type="predicted"/>
<dbReference type="RefSeq" id="WP_163484325.1">
    <property type="nucleotide sequence ID" value="NZ_JAAGWF010000030.1"/>
</dbReference>
<dbReference type="AlphaFoldDB" id="A0A7K3W6N5"/>
<evidence type="ECO:0000313" key="3">
    <source>
        <dbReference type="Proteomes" id="UP000470246"/>
    </source>
</evidence>
<dbReference type="PANTHER" id="PTHR35007">
    <property type="entry name" value="INTEGRAL MEMBRANE PROTEIN-RELATED"/>
    <property type="match status" value="1"/>
</dbReference>
<accession>A0A7K3W6N5</accession>
<dbReference type="EMBL" id="JAAGWF010000030">
    <property type="protein sequence ID" value="NEK60535.1"/>
    <property type="molecule type" value="Genomic_DNA"/>
</dbReference>
<feature type="transmembrane region" description="Helical" evidence="1">
    <location>
        <begin position="246"/>
        <end position="266"/>
    </location>
</feature>
<dbReference type="Proteomes" id="UP000470246">
    <property type="component" value="Unassembled WGS sequence"/>
</dbReference>
<protein>
    <submittedName>
        <fullName evidence="2">Pilus assembly protein TadB</fullName>
    </submittedName>
</protein>
<keyword evidence="1" id="KW-1133">Transmembrane helix</keyword>
<dbReference type="PANTHER" id="PTHR35007:SF4">
    <property type="entry name" value="CONSERVED TRANSMEMBRANE PROTEIN-RELATED"/>
    <property type="match status" value="1"/>
</dbReference>
<feature type="transmembrane region" description="Helical" evidence="1">
    <location>
        <begin position="205"/>
        <end position="226"/>
    </location>
</feature>
<comment type="caution">
    <text evidence="2">The sequence shown here is derived from an EMBL/GenBank/DDBJ whole genome shotgun (WGS) entry which is preliminary data.</text>
</comment>
<evidence type="ECO:0000256" key="1">
    <source>
        <dbReference type="SAM" id="Phobius"/>
    </source>
</evidence>
<sequence>MGTTMVLLGAAVLAWPGSRSLRRARWADLVDGRSRERRPRRRGVAVPPPLACGIGVAAAAASVTTPLVAALAGAGAAGATRAQLRRRAAAREEARLDALTESLAALAAELRSGRSLDGATSAAAAACADADSGRALAQAVRAPALPGGRDRPVAAGGPEVAQALRRVSAAVVLSVRTGCSLAAVVGAVEDDLRARRRQRHDLRSATAGARASSALLAGLPVLALAMGGGVGADPWRVLTATGPGQLLLVVGVALEAAGLAWSGRLVRRAVR</sequence>
<keyword evidence="3" id="KW-1185">Reference proteome</keyword>
<keyword evidence="1" id="KW-0812">Transmembrane</keyword>
<feature type="transmembrane region" description="Helical" evidence="1">
    <location>
        <begin position="48"/>
        <end position="77"/>
    </location>
</feature>
<gene>
    <name evidence="2" type="ORF">GCU56_21995</name>
</gene>
<reference evidence="2 3" key="1">
    <citation type="submission" date="2020-02" db="EMBL/GenBank/DDBJ databases">
        <title>Geodermatophilus sabuli CPCC 205279 I12A-02694.</title>
        <authorList>
            <person name="Jiang Z."/>
        </authorList>
    </citation>
    <scope>NUCLEOTIDE SEQUENCE [LARGE SCALE GENOMIC DNA]</scope>
    <source>
        <strain evidence="2 3">I12A-02694</strain>
    </source>
</reference>
<organism evidence="2 3">
    <name type="scientific">Geodermatophilus sabuli</name>
    <dbReference type="NCBI Taxonomy" id="1564158"/>
    <lineage>
        <taxon>Bacteria</taxon>
        <taxon>Bacillati</taxon>
        <taxon>Actinomycetota</taxon>
        <taxon>Actinomycetes</taxon>
        <taxon>Geodermatophilales</taxon>
        <taxon>Geodermatophilaceae</taxon>
        <taxon>Geodermatophilus</taxon>
    </lineage>
</organism>
<name>A0A7K3W6N5_9ACTN</name>
<evidence type="ECO:0000313" key="2">
    <source>
        <dbReference type="EMBL" id="NEK60535.1"/>
    </source>
</evidence>
<keyword evidence="1" id="KW-0472">Membrane</keyword>